<feature type="domain" description="Gfo/Idh/MocA-like oxidoreductase C-terminal" evidence="2">
    <location>
        <begin position="134"/>
        <end position="352"/>
    </location>
</feature>
<feature type="domain" description="Gfo/Idh/MocA-like oxidoreductase N-terminal" evidence="1">
    <location>
        <begin position="5"/>
        <end position="121"/>
    </location>
</feature>
<keyword evidence="4" id="KW-1185">Reference proteome</keyword>
<dbReference type="InterPro" id="IPR004104">
    <property type="entry name" value="Gfo/Idh/MocA-like_OxRdtase_C"/>
</dbReference>
<dbReference type="InterPro" id="IPR000683">
    <property type="entry name" value="Gfo/Idh/MocA-like_OxRdtase_N"/>
</dbReference>
<dbReference type="PANTHER" id="PTHR43377:SF8">
    <property type="entry name" value="BLR3664 PROTEIN"/>
    <property type="match status" value="1"/>
</dbReference>
<dbReference type="InterPro" id="IPR036291">
    <property type="entry name" value="NAD(P)-bd_dom_sf"/>
</dbReference>
<protein>
    <submittedName>
        <fullName evidence="3">Gfo/Idh/MocA family protein</fullName>
    </submittedName>
</protein>
<dbReference type="RefSeq" id="WP_260348494.1">
    <property type="nucleotide sequence ID" value="NZ_JAOAOS010000006.1"/>
</dbReference>
<evidence type="ECO:0000259" key="1">
    <source>
        <dbReference type="Pfam" id="PF01408"/>
    </source>
</evidence>
<proteinExistence type="predicted"/>
<gene>
    <name evidence="3" type="ORF">ACFPK2_08290</name>
</gene>
<dbReference type="PANTHER" id="PTHR43377">
    <property type="entry name" value="BILIVERDIN REDUCTASE A"/>
    <property type="match status" value="1"/>
</dbReference>
<organism evidence="3 4">
    <name type="scientific">Bosea minatitlanensis</name>
    <dbReference type="NCBI Taxonomy" id="128782"/>
    <lineage>
        <taxon>Bacteria</taxon>
        <taxon>Pseudomonadati</taxon>
        <taxon>Pseudomonadota</taxon>
        <taxon>Alphaproteobacteria</taxon>
        <taxon>Hyphomicrobiales</taxon>
        <taxon>Boseaceae</taxon>
        <taxon>Bosea</taxon>
    </lineage>
</organism>
<dbReference type="EMBL" id="JBHSLI010000003">
    <property type="protein sequence ID" value="MFC5292989.1"/>
    <property type="molecule type" value="Genomic_DNA"/>
</dbReference>
<dbReference type="SUPFAM" id="SSF55347">
    <property type="entry name" value="Glyceraldehyde-3-phosphate dehydrogenase-like, C-terminal domain"/>
    <property type="match status" value="1"/>
</dbReference>
<dbReference type="SUPFAM" id="SSF51735">
    <property type="entry name" value="NAD(P)-binding Rossmann-fold domains"/>
    <property type="match status" value="1"/>
</dbReference>
<dbReference type="InterPro" id="IPR051450">
    <property type="entry name" value="Gfo/Idh/MocA_Oxidoreductases"/>
</dbReference>
<accession>A0ABW0F0S2</accession>
<comment type="caution">
    <text evidence="3">The sequence shown here is derived from an EMBL/GenBank/DDBJ whole genome shotgun (WGS) entry which is preliminary data.</text>
</comment>
<evidence type="ECO:0000259" key="2">
    <source>
        <dbReference type="Pfam" id="PF02894"/>
    </source>
</evidence>
<evidence type="ECO:0000313" key="4">
    <source>
        <dbReference type="Proteomes" id="UP001595976"/>
    </source>
</evidence>
<dbReference type="Gene3D" id="3.30.360.10">
    <property type="entry name" value="Dihydrodipicolinate Reductase, domain 2"/>
    <property type="match status" value="1"/>
</dbReference>
<dbReference type="Pfam" id="PF02894">
    <property type="entry name" value="GFO_IDH_MocA_C"/>
    <property type="match status" value="1"/>
</dbReference>
<dbReference type="Pfam" id="PF01408">
    <property type="entry name" value="GFO_IDH_MocA"/>
    <property type="match status" value="1"/>
</dbReference>
<sequence>MPHLNLAVAGAGLIGRRHIAMIMDSDRCNLSAIVDPSEAAAQQARELGVPLYPTIEALFAAAKPDGIVLATPNQLHVVHAKQCIEAGVPAIIEKPVADTLESGIELVEIAERANAKLLVGHHRRYGSVIAKAVETIGSGALGKIVAVVGTALFYKAESEGYFDGAFSWRREPGGGPIMLNMIHEVSNLRALVGEIVEVQAMASSATRGFPVEDTAAITLRFENGALGTFLLSDTAATDRSWEHTSGEDKFRFAKAHTDDDDCYLVSGTWGTLAIPTMRLQRYIREEDRSWHKALEKTRLSLDVADPLAQQIDHFCDVIEGKAEPLVTVRDGLQNLRVVDAILKAITTGGVVSIAR</sequence>
<name>A0ABW0F0S2_9HYPH</name>
<dbReference type="Proteomes" id="UP001595976">
    <property type="component" value="Unassembled WGS sequence"/>
</dbReference>
<evidence type="ECO:0000313" key="3">
    <source>
        <dbReference type="EMBL" id="MFC5292989.1"/>
    </source>
</evidence>
<reference evidence="4" key="1">
    <citation type="journal article" date="2019" name="Int. J. Syst. Evol. Microbiol.">
        <title>The Global Catalogue of Microorganisms (GCM) 10K type strain sequencing project: providing services to taxonomists for standard genome sequencing and annotation.</title>
        <authorList>
            <consortium name="The Broad Institute Genomics Platform"/>
            <consortium name="The Broad Institute Genome Sequencing Center for Infectious Disease"/>
            <person name="Wu L."/>
            <person name="Ma J."/>
        </authorList>
    </citation>
    <scope>NUCLEOTIDE SEQUENCE [LARGE SCALE GENOMIC DNA]</scope>
    <source>
        <strain evidence="4">CGMCC 1.15643</strain>
    </source>
</reference>
<dbReference type="Gene3D" id="3.40.50.720">
    <property type="entry name" value="NAD(P)-binding Rossmann-like Domain"/>
    <property type="match status" value="1"/>
</dbReference>